<evidence type="ECO:0000259" key="2">
    <source>
        <dbReference type="Pfam" id="PF14111"/>
    </source>
</evidence>
<feature type="domain" description="DUF4283" evidence="2">
    <location>
        <begin position="39"/>
        <end position="108"/>
    </location>
</feature>
<dbReference type="Pfam" id="PF14392">
    <property type="entry name" value="zf-CCHC_4"/>
    <property type="match status" value="1"/>
</dbReference>
<feature type="compositionally biased region" description="Polar residues" evidence="1">
    <location>
        <begin position="294"/>
        <end position="304"/>
    </location>
</feature>
<dbReference type="PANTHER" id="PTHR31286:SF167">
    <property type="entry name" value="OS09G0268800 PROTEIN"/>
    <property type="match status" value="1"/>
</dbReference>
<evidence type="ECO:0000313" key="4">
    <source>
        <dbReference type="EMBL" id="CAB4268376.1"/>
    </source>
</evidence>
<dbReference type="AlphaFoldDB" id="A0A6J5TWB4"/>
<feature type="compositionally biased region" description="Low complexity" evidence="1">
    <location>
        <begin position="318"/>
        <end position="329"/>
    </location>
</feature>
<feature type="domain" description="Zinc knuckle CX2CX4HX4C" evidence="3">
    <location>
        <begin position="175"/>
        <end position="221"/>
    </location>
</feature>
<reference evidence="4 5" key="1">
    <citation type="submission" date="2020-05" db="EMBL/GenBank/DDBJ databases">
        <authorList>
            <person name="Campoy J."/>
            <person name="Schneeberger K."/>
            <person name="Spophaly S."/>
        </authorList>
    </citation>
    <scope>NUCLEOTIDE SEQUENCE [LARGE SCALE GENOMIC DNA]</scope>
    <source>
        <strain evidence="4">PruArmRojPasFocal</strain>
    </source>
</reference>
<feature type="region of interest" description="Disordered" evidence="1">
    <location>
        <begin position="262"/>
        <end position="333"/>
    </location>
</feature>
<dbReference type="InterPro" id="IPR025836">
    <property type="entry name" value="Zn_knuckle_CX2CX4HX4C"/>
</dbReference>
<dbReference type="EMBL" id="CAEKDK010000002">
    <property type="protein sequence ID" value="CAB4268376.1"/>
    <property type="molecule type" value="Genomic_DNA"/>
</dbReference>
<gene>
    <name evidence="4" type="ORF">CURHAP_LOCUS11825</name>
</gene>
<sequence>MDELESRFGSRLRLSEKERVGIQIAEEECGDFWKGSQFTMVTRVLTNHAVHRDGFISVFSRLWRGVDGVSIKEIGDRRFLMRFANKKDKLRVLDMEPWTFRESLVILAETCTGTNAREVELRLSTMWVQFHGIPPFNITTMVARKIGSLVGRVLEVDQAEGEDCIDRFLLVRIQLDVEQPLMRGAFIQFPDEGSKWVSFRYEHIPEYCFVCGCLGHPSRTCVEKLTVDHLLVESSEEVLRTFAGLEAEEDLRGRRLRLGSRSGFHEGSGSGRSNIRGRWRNDGPSQAGVELASQRGSVMQSSGTRPVPRDVGLDDTASSPSKSPSYTSSLEDRIRSLRDEEERERRIREEVWNAGMFLLLRRSWLLLSTCMWRRRCWGIMAGLDRLRSPDS</sequence>
<protein>
    <recommendedName>
        <fullName evidence="6">CCHC-type domain-containing protein</fullName>
    </recommendedName>
</protein>
<dbReference type="Proteomes" id="UP000507222">
    <property type="component" value="Unassembled WGS sequence"/>
</dbReference>
<evidence type="ECO:0000259" key="3">
    <source>
        <dbReference type="Pfam" id="PF14392"/>
    </source>
</evidence>
<dbReference type="InterPro" id="IPR025558">
    <property type="entry name" value="DUF4283"/>
</dbReference>
<name>A0A6J5TWB4_PRUAR</name>
<proteinExistence type="predicted"/>
<dbReference type="Pfam" id="PF14111">
    <property type="entry name" value="DUF4283"/>
    <property type="match status" value="1"/>
</dbReference>
<evidence type="ECO:0000256" key="1">
    <source>
        <dbReference type="SAM" id="MobiDB-lite"/>
    </source>
</evidence>
<evidence type="ECO:0000313" key="5">
    <source>
        <dbReference type="Proteomes" id="UP000507222"/>
    </source>
</evidence>
<evidence type="ECO:0008006" key="6">
    <source>
        <dbReference type="Google" id="ProtNLM"/>
    </source>
</evidence>
<accession>A0A6J5TWB4</accession>
<dbReference type="PANTHER" id="PTHR31286">
    <property type="entry name" value="GLYCINE-RICH CELL WALL STRUCTURAL PROTEIN 1.8-LIKE"/>
    <property type="match status" value="1"/>
</dbReference>
<organism evidence="4 5">
    <name type="scientific">Prunus armeniaca</name>
    <name type="common">Apricot</name>
    <name type="synonym">Armeniaca vulgaris</name>
    <dbReference type="NCBI Taxonomy" id="36596"/>
    <lineage>
        <taxon>Eukaryota</taxon>
        <taxon>Viridiplantae</taxon>
        <taxon>Streptophyta</taxon>
        <taxon>Embryophyta</taxon>
        <taxon>Tracheophyta</taxon>
        <taxon>Spermatophyta</taxon>
        <taxon>Magnoliopsida</taxon>
        <taxon>eudicotyledons</taxon>
        <taxon>Gunneridae</taxon>
        <taxon>Pentapetalae</taxon>
        <taxon>rosids</taxon>
        <taxon>fabids</taxon>
        <taxon>Rosales</taxon>
        <taxon>Rosaceae</taxon>
        <taxon>Amygdaloideae</taxon>
        <taxon>Amygdaleae</taxon>
        <taxon>Prunus</taxon>
    </lineage>
</organism>
<dbReference type="InterPro" id="IPR040256">
    <property type="entry name" value="At4g02000-like"/>
</dbReference>